<dbReference type="InterPro" id="IPR050905">
    <property type="entry name" value="Plant_NBS-LRR"/>
</dbReference>
<feature type="domain" description="Disease resistance protein At4g27190-like leucine-rich repeats" evidence="2">
    <location>
        <begin position="268"/>
        <end position="397"/>
    </location>
</feature>
<comment type="caution">
    <text evidence="3">The sequence shown here is derived from an EMBL/GenBank/DDBJ whole genome shotgun (WGS) entry which is preliminary data.</text>
</comment>
<dbReference type="InterPro" id="IPR032675">
    <property type="entry name" value="LRR_dom_sf"/>
</dbReference>
<reference evidence="3 4" key="1">
    <citation type="journal article" date="2017" name="Front. Genet.">
        <title>Draft sequencing of the heterozygous diploid genome of Satsuma (Citrus unshiu Marc.) using a hybrid assembly approach.</title>
        <authorList>
            <person name="Shimizu T."/>
            <person name="Tanizawa Y."/>
            <person name="Mochizuki T."/>
            <person name="Nagasaki H."/>
            <person name="Yoshioka T."/>
            <person name="Toyoda A."/>
            <person name="Fujiyama A."/>
            <person name="Kaminuma E."/>
            <person name="Nakamura Y."/>
        </authorList>
    </citation>
    <scope>NUCLEOTIDE SEQUENCE [LARGE SCALE GENOMIC DNA]</scope>
    <source>
        <strain evidence="4">cv. Miyagawa wase</strain>
    </source>
</reference>
<dbReference type="PANTHER" id="PTHR33463:SF167">
    <property type="entry name" value="PUTATIVE-RELATED"/>
    <property type="match status" value="1"/>
</dbReference>
<dbReference type="InterPro" id="IPR057135">
    <property type="entry name" value="At4g27190-like_LRR"/>
</dbReference>
<evidence type="ECO:0000259" key="2">
    <source>
        <dbReference type="Pfam" id="PF23247"/>
    </source>
</evidence>
<name>A0A2H5MVF5_CITUN</name>
<evidence type="ECO:0000313" key="3">
    <source>
        <dbReference type="EMBL" id="GAY32003.1"/>
    </source>
</evidence>
<keyword evidence="1" id="KW-0611">Plant defense</keyword>
<gene>
    <name evidence="3" type="ORF">CUMW_273110</name>
</gene>
<evidence type="ECO:0000256" key="1">
    <source>
        <dbReference type="ARBA" id="ARBA00022821"/>
    </source>
</evidence>
<keyword evidence="4" id="KW-1185">Reference proteome</keyword>
<dbReference type="Pfam" id="PF23247">
    <property type="entry name" value="LRR_RPS2"/>
    <property type="match status" value="1"/>
</dbReference>
<evidence type="ECO:0000313" key="4">
    <source>
        <dbReference type="Proteomes" id="UP000236630"/>
    </source>
</evidence>
<sequence>MLLAIPLPRSMHDVVLQHVFAVENETSWPDKDTLKVCTAISLFNTNISELPQGFECPQLKYFHIRNDPSLRISDNIFTGMTELRVLDFTEMHLLALPSSLGLLQNLQTLSLDFCILGDIAIIGDLKKLEILTLRGSDMEKLVEEMGELTQLRLLDLSYCFNLQVIPPNVISSLSRLEELYIGQSPIMWGKVGGVDGERRNASLDELNNLSKLTSLEILIQDEKTLPRDLSFFKMLQRYRISIGYDWWSVGPWDGISRKFKLKLTNGANICLNEGHIMQLKGIEDLTLDGLPDMKNVLCEPGREVFPKLNRLQIEHNGNLVRLVDTMDCTPAPTIAFPLLESLFLRDLRNLEEICCGPLTAESFSKLKTIRVEGCDKLKNVFPLVIELTQLRTLELKNVFPLVIEKCISECHFQATYMQNDDQCSSHVNINNMLENICREMDKTQMKRFYPIKLYVQ</sequence>
<dbReference type="AlphaFoldDB" id="A0A2H5MVF5"/>
<dbReference type="Gene3D" id="3.80.10.10">
    <property type="entry name" value="Ribonuclease Inhibitor"/>
    <property type="match status" value="1"/>
</dbReference>
<dbReference type="EMBL" id="BDQV01001322">
    <property type="protein sequence ID" value="GAY32003.1"/>
    <property type="molecule type" value="Genomic_DNA"/>
</dbReference>
<protein>
    <recommendedName>
        <fullName evidence="2">Disease resistance protein At4g27190-like leucine-rich repeats domain-containing protein</fullName>
    </recommendedName>
</protein>
<accession>A0A2H5MVF5</accession>
<proteinExistence type="predicted"/>
<dbReference type="Proteomes" id="UP000236630">
    <property type="component" value="Unassembled WGS sequence"/>
</dbReference>
<dbReference type="SUPFAM" id="SSF52058">
    <property type="entry name" value="L domain-like"/>
    <property type="match status" value="1"/>
</dbReference>
<dbReference type="PANTHER" id="PTHR33463">
    <property type="entry name" value="NB-ARC DOMAIN-CONTAINING PROTEIN-RELATED"/>
    <property type="match status" value="1"/>
</dbReference>
<organism evidence="3 4">
    <name type="scientific">Citrus unshiu</name>
    <name type="common">Satsuma mandarin</name>
    <name type="synonym">Citrus nobilis var. unshiu</name>
    <dbReference type="NCBI Taxonomy" id="55188"/>
    <lineage>
        <taxon>Eukaryota</taxon>
        <taxon>Viridiplantae</taxon>
        <taxon>Streptophyta</taxon>
        <taxon>Embryophyta</taxon>
        <taxon>Tracheophyta</taxon>
        <taxon>Spermatophyta</taxon>
        <taxon>Magnoliopsida</taxon>
        <taxon>eudicotyledons</taxon>
        <taxon>Gunneridae</taxon>
        <taxon>Pentapetalae</taxon>
        <taxon>rosids</taxon>
        <taxon>malvids</taxon>
        <taxon>Sapindales</taxon>
        <taxon>Rutaceae</taxon>
        <taxon>Aurantioideae</taxon>
        <taxon>Citrus</taxon>
    </lineage>
</organism>